<keyword evidence="3" id="KW-0109">Calcium transport</keyword>
<evidence type="ECO:0000256" key="6">
    <source>
        <dbReference type="ARBA" id="ARBA00022837"/>
    </source>
</evidence>
<keyword evidence="4" id="KW-0107">Calcium channel</keyword>
<evidence type="ECO:0000256" key="10">
    <source>
        <dbReference type="ARBA" id="ARBA00023136"/>
    </source>
</evidence>
<proteinExistence type="predicted"/>
<feature type="coiled-coil region" evidence="13">
    <location>
        <begin position="161"/>
        <end position="206"/>
    </location>
</feature>
<feature type="transmembrane region" description="Helical" evidence="15">
    <location>
        <begin position="562"/>
        <end position="590"/>
    </location>
</feature>
<dbReference type="Proteomes" id="UP000654075">
    <property type="component" value="Unassembled WGS sequence"/>
</dbReference>
<keyword evidence="6" id="KW-0106">Calcium</keyword>
<dbReference type="SUPFAM" id="SSF81324">
    <property type="entry name" value="Voltage-gated potassium channels"/>
    <property type="match status" value="1"/>
</dbReference>
<keyword evidence="2" id="KW-0813">Transport</keyword>
<comment type="caution">
    <text evidence="17">The sequence shown here is derived from an EMBL/GenBank/DDBJ whole genome shotgun (WGS) entry which is preliminary data.</text>
</comment>
<keyword evidence="18" id="KW-1185">Reference proteome</keyword>
<protein>
    <recommendedName>
        <fullName evidence="16">Ion transport domain-containing protein</fullName>
    </recommendedName>
</protein>
<evidence type="ECO:0000256" key="2">
    <source>
        <dbReference type="ARBA" id="ARBA00022448"/>
    </source>
</evidence>
<feature type="transmembrane region" description="Helical" evidence="15">
    <location>
        <begin position="421"/>
        <end position="448"/>
    </location>
</feature>
<evidence type="ECO:0000256" key="12">
    <source>
        <dbReference type="ARBA" id="ARBA00023303"/>
    </source>
</evidence>
<feature type="region of interest" description="Disordered" evidence="14">
    <location>
        <begin position="1"/>
        <end position="59"/>
    </location>
</feature>
<dbReference type="GO" id="GO:0098703">
    <property type="term" value="P:calcium ion import across plasma membrane"/>
    <property type="evidence" value="ECO:0007669"/>
    <property type="project" value="TreeGrafter"/>
</dbReference>
<evidence type="ECO:0000256" key="4">
    <source>
        <dbReference type="ARBA" id="ARBA00022673"/>
    </source>
</evidence>
<evidence type="ECO:0000256" key="9">
    <source>
        <dbReference type="ARBA" id="ARBA00023065"/>
    </source>
</evidence>
<dbReference type="Gene3D" id="1.20.120.350">
    <property type="entry name" value="Voltage-gated potassium channels. Chain C"/>
    <property type="match status" value="1"/>
</dbReference>
<keyword evidence="5 15" id="KW-0812">Transmembrane</keyword>
<organism evidence="17 18">
    <name type="scientific">Polarella glacialis</name>
    <name type="common">Dinoflagellate</name>
    <dbReference type="NCBI Taxonomy" id="89957"/>
    <lineage>
        <taxon>Eukaryota</taxon>
        <taxon>Sar</taxon>
        <taxon>Alveolata</taxon>
        <taxon>Dinophyceae</taxon>
        <taxon>Suessiales</taxon>
        <taxon>Suessiaceae</taxon>
        <taxon>Polarella</taxon>
    </lineage>
</organism>
<keyword evidence="9" id="KW-0406">Ion transport</keyword>
<evidence type="ECO:0000256" key="15">
    <source>
        <dbReference type="SAM" id="Phobius"/>
    </source>
</evidence>
<evidence type="ECO:0000313" key="17">
    <source>
        <dbReference type="EMBL" id="CAE8595382.1"/>
    </source>
</evidence>
<keyword evidence="11" id="KW-0325">Glycoprotein</keyword>
<keyword evidence="10 15" id="KW-0472">Membrane</keyword>
<reference evidence="17" key="1">
    <citation type="submission" date="2021-02" db="EMBL/GenBank/DDBJ databases">
        <authorList>
            <person name="Dougan E. K."/>
            <person name="Rhodes N."/>
            <person name="Thang M."/>
            <person name="Chan C."/>
        </authorList>
    </citation>
    <scope>NUCLEOTIDE SEQUENCE</scope>
</reference>
<dbReference type="PANTHER" id="PTHR45628:SF7">
    <property type="entry name" value="VOLTAGE-DEPENDENT CALCIUM CHANNEL TYPE A SUBUNIT ALPHA-1"/>
    <property type="match status" value="1"/>
</dbReference>
<evidence type="ECO:0000256" key="1">
    <source>
        <dbReference type="ARBA" id="ARBA00004141"/>
    </source>
</evidence>
<dbReference type="GO" id="GO:0008331">
    <property type="term" value="F:high voltage-gated calcium channel activity"/>
    <property type="evidence" value="ECO:0007669"/>
    <property type="project" value="TreeGrafter"/>
</dbReference>
<dbReference type="InterPro" id="IPR027359">
    <property type="entry name" value="Volt_channel_dom_sf"/>
</dbReference>
<evidence type="ECO:0000256" key="7">
    <source>
        <dbReference type="ARBA" id="ARBA00022882"/>
    </source>
</evidence>
<accession>A0A813E9R5</accession>
<dbReference type="Pfam" id="PF00520">
    <property type="entry name" value="Ion_trans"/>
    <property type="match status" value="1"/>
</dbReference>
<sequence length="622" mass="69177">MESAKGDFRSPTPTGHYNGMIPTSPVRPDTPGMHLPGQVPGKSVPGKSPSRSPAGGHSGWNDVLDICKKGFANKMNSLGEEILQDVRVEVKQAAINLRREIADMFEAREIPLNLKLSQLFEKLEQGTDFSKVSLAPIFDKMQSRDVSGGFEGDMTHTEELLQRMEERLVEISEGMQKAHEADAGKVHRLEERLQNSETQLAQLSESQKTSSASADLIVQELQKVRSLSQEDNKILLHLESQLASKGQDTTMGATFIKEVISQVKRTEDAMNADFGIVLGEIGKIQKGMHLEFAQISVGSRKSAVDVGPEKKAAFGDPAALRAQARQALIRPQYNVFDLYHDTGVIQLIAKSRRFENATICMVLLNAIWMAIDTDYNHAALITDASPTFVVADNIFCLYFFTEVSIRFLAFRYKKDSFMDAWFVFDFLLVAQMVVETWFVTIIMVLLGLRTLPSTVDMSMLRIVRMVKIVRLTRMAKLLRAMPELTIIVKGIGYAARSVAVFLILWIILIFVFAVVLRQLTAGSEIGDRYFESVPASMNTLFLEGIFPDTAHFVHDLHSGNKILWPFIVIFLLLASVTVMYMLVGVLVGVIHTARAQAEHICLPVLGAASHIVSSRDCISLLM</sequence>
<dbReference type="AlphaFoldDB" id="A0A813E9R5"/>
<feature type="transmembrane region" description="Helical" evidence="15">
    <location>
        <begin position="493"/>
        <end position="516"/>
    </location>
</feature>
<keyword evidence="8 15" id="KW-1133">Transmembrane helix</keyword>
<evidence type="ECO:0000256" key="5">
    <source>
        <dbReference type="ARBA" id="ARBA00022692"/>
    </source>
</evidence>
<evidence type="ECO:0000256" key="3">
    <source>
        <dbReference type="ARBA" id="ARBA00022568"/>
    </source>
</evidence>
<evidence type="ECO:0000256" key="11">
    <source>
        <dbReference type="ARBA" id="ARBA00023180"/>
    </source>
</evidence>
<name>A0A813E9R5_POLGL</name>
<evidence type="ECO:0000256" key="8">
    <source>
        <dbReference type="ARBA" id="ARBA00022989"/>
    </source>
</evidence>
<evidence type="ECO:0000313" key="18">
    <source>
        <dbReference type="Proteomes" id="UP000654075"/>
    </source>
</evidence>
<feature type="domain" description="Ion transport" evidence="16">
    <location>
        <begin position="352"/>
        <end position="597"/>
    </location>
</feature>
<dbReference type="PANTHER" id="PTHR45628">
    <property type="entry name" value="VOLTAGE-DEPENDENT CALCIUM CHANNEL TYPE A SUBUNIT ALPHA-1"/>
    <property type="match status" value="1"/>
</dbReference>
<dbReference type="InterPro" id="IPR005821">
    <property type="entry name" value="Ion_trans_dom"/>
</dbReference>
<keyword evidence="12" id="KW-0407">Ion channel</keyword>
<dbReference type="GO" id="GO:0005891">
    <property type="term" value="C:voltage-gated calcium channel complex"/>
    <property type="evidence" value="ECO:0007669"/>
    <property type="project" value="TreeGrafter"/>
</dbReference>
<evidence type="ECO:0000256" key="13">
    <source>
        <dbReference type="SAM" id="Coils"/>
    </source>
</evidence>
<evidence type="ECO:0000256" key="14">
    <source>
        <dbReference type="SAM" id="MobiDB-lite"/>
    </source>
</evidence>
<dbReference type="EMBL" id="CAJNNV010007802">
    <property type="protein sequence ID" value="CAE8595382.1"/>
    <property type="molecule type" value="Genomic_DNA"/>
</dbReference>
<evidence type="ECO:0000259" key="16">
    <source>
        <dbReference type="Pfam" id="PF00520"/>
    </source>
</evidence>
<dbReference type="Gene3D" id="1.10.287.70">
    <property type="match status" value="1"/>
</dbReference>
<comment type="subcellular location">
    <subcellularLocation>
        <location evidence="1">Membrane</location>
        <topology evidence="1">Multi-pass membrane protein</topology>
    </subcellularLocation>
</comment>
<gene>
    <name evidence="17" type="ORF">PGLA1383_LOCUS13895</name>
</gene>
<dbReference type="InterPro" id="IPR050599">
    <property type="entry name" value="VDCC_alpha-1_subunit"/>
</dbReference>
<keyword evidence="13" id="KW-0175">Coiled coil</keyword>
<keyword evidence="7" id="KW-0851">Voltage-gated channel</keyword>